<protein>
    <submittedName>
        <fullName evidence="2">Uncharacterized protein</fullName>
    </submittedName>
</protein>
<organism evidence="2">
    <name type="scientific">Leviviridae sp</name>
    <dbReference type="NCBI Taxonomy" id="2027243"/>
    <lineage>
        <taxon>Viruses</taxon>
        <taxon>Riboviria</taxon>
        <taxon>Orthornavirae</taxon>
        <taxon>Lenarviricota</taxon>
        <taxon>Leviviricetes</taxon>
        <taxon>Norzivirales</taxon>
        <taxon>Fiersviridae</taxon>
    </lineage>
</organism>
<feature type="region of interest" description="Disordered" evidence="1">
    <location>
        <begin position="1"/>
        <end position="20"/>
    </location>
</feature>
<name>A0A514D4X8_9VIRU</name>
<gene>
    <name evidence="2" type="ORF">H3RhizoLitter15165_000003</name>
</gene>
<proteinExistence type="predicted"/>
<accession>A0A514D4X8</accession>
<reference evidence="2" key="1">
    <citation type="submission" date="2019-05" db="EMBL/GenBank/DDBJ databases">
        <title>Metatranscriptomic reconstruction reveals RNA viruses with the potential to shape carbon cycling in soil.</title>
        <authorList>
            <person name="Starr E.P."/>
            <person name="Nuccio E."/>
            <person name="Pett-Ridge J."/>
            <person name="Banfield J.F."/>
            <person name="Firestone M.K."/>
        </authorList>
    </citation>
    <scope>NUCLEOTIDE SEQUENCE</scope>
    <source>
        <strain evidence="2">H3_Rhizo_Litter_15_scaffold_165</strain>
    </source>
</reference>
<evidence type="ECO:0000313" key="2">
    <source>
        <dbReference type="EMBL" id="QDH88647.1"/>
    </source>
</evidence>
<evidence type="ECO:0000256" key="1">
    <source>
        <dbReference type="SAM" id="MobiDB-lite"/>
    </source>
</evidence>
<dbReference type="EMBL" id="MN034246">
    <property type="protein sequence ID" value="QDH88647.1"/>
    <property type="molecule type" value="Genomic_RNA"/>
</dbReference>
<sequence>MRSSPSFLVGSRSGDQKDVPEPFIAKSRRKSTIRDVIDSVIVPSGSHFDPKDDSEINVHIRISYKTLVFICVTFAASRRVIDLLF</sequence>